<feature type="transmembrane region" description="Helical" evidence="1">
    <location>
        <begin position="6"/>
        <end position="26"/>
    </location>
</feature>
<evidence type="ECO:0000313" key="2">
    <source>
        <dbReference type="EMBL" id="OMD31684.1"/>
    </source>
</evidence>
<proteinExistence type="predicted"/>
<dbReference type="AlphaFoldDB" id="A0A1R0XA48"/>
<comment type="caution">
    <text evidence="2">The sequence shown here is derived from an EMBL/GenBank/DDBJ whole genome shotgun (WGS) entry which is preliminary data.</text>
</comment>
<feature type="transmembrane region" description="Helical" evidence="1">
    <location>
        <begin position="60"/>
        <end position="77"/>
    </location>
</feature>
<feature type="transmembrane region" description="Helical" evidence="1">
    <location>
        <begin position="38"/>
        <end position="54"/>
    </location>
</feature>
<protein>
    <submittedName>
        <fullName evidence="2">Uncharacterized protein</fullName>
    </submittedName>
</protein>
<evidence type="ECO:0000256" key="1">
    <source>
        <dbReference type="SAM" id="Phobius"/>
    </source>
</evidence>
<dbReference type="Proteomes" id="UP000187465">
    <property type="component" value="Unassembled WGS sequence"/>
</dbReference>
<keyword evidence="1" id="KW-0472">Membrane</keyword>
<name>A0A1R0XA48_9BACL</name>
<sequence length="89" mass="9589">MISLGLWILTALIVLVVVMFHAGALLDFIRPSVLQTQLFGLHITLFGVVVILAYEGGRGIGVFIGLIGLFTGILGSFRDSSKSEDKKNI</sequence>
<evidence type="ECO:0000313" key="3">
    <source>
        <dbReference type="Proteomes" id="UP000187465"/>
    </source>
</evidence>
<keyword evidence="1" id="KW-0812">Transmembrane</keyword>
<organism evidence="2 3">
    <name type="scientific">Paenibacillus odorifer</name>
    <dbReference type="NCBI Taxonomy" id="189426"/>
    <lineage>
        <taxon>Bacteria</taxon>
        <taxon>Bacillati</taxon>
        <taxon>Bacillota</taxon>
        <taxon>Bacilli</taxon>
        <taxon>Bacillales</taxon>
        <taxon>Paenibacillaceae</taxon>
        <taxon>Paenibacillus</taxon>
    </lineage>
</organism>
<dbReference type="RefSeq" id="WP_036688898.1">
    <property type="nucleotide sequence ID" value="NZ_CP009428.1"/>
</dbReference>
<dbReference type="GeneID" id="31572344"/>
<keyword evidence="1" id="KW-1133">Transmembrane helix</keyword>
<accession>A0A1R0XA48</accession>
<reference evidence="2 3" key="1">
    <citation type="submission" date="2016-10" db="EMBL/GenBank/DDBJ databases">
        <title>Paenibacillus species isolates.</title>
        <authorList>
            <person name="Beno S.M."/>
        </authorList>
    </citation>
    <scope>NUCLEOTIDE SEQUENCE [LARGE SCALE GENOMIC DNA]</scope>
    <source>
        <strain evidence="2 3">FSL H7-0604</strain>
    </source>
</reference>
<dbReference type="KEGG" id="pod:PODO_19430"/>
<dbReference type="EMBL" id="MKQP01000020">
    <property type="protein sequence ID" value="OMD31684.1"/>
    <property type="molecule type" value="Genomic_DNA"/>
</dbReference>
<gene>
    <name evidence="2" type="ORF">BJP51_17830</name>
</gene>